<dbReference type="EMBL" id="PNCL01000001">
    <property type="protein sequence ID" value="TMP63071.1"/>
    <property type="molecule type" value="Genomic_DNA"/>
</dbReference>
<evidence type="ECO:0000256" key="1">
    <source>
        <dbReference type="SAM" id="Coils"/>
    </source>
</evidence>
<comment type="caution">
    <text evidence="4">The sequence shown here is derived from an EMBL/GenBank/DDBJ whole genome shotgun (WGS) entry which is preliminary data.</text>
</comment>
<sequence>MNQTSHKLTPSLPLKGDIKKGAHSKSLSSVLNAPTIVIKKRSTENSAREKAKLVSAIDQVGKLTETKKTLESRLNETNAALEQLINDNRLEEIAGEHYSAKVKSVENKQLLPKTKIMTPLIALLQKANAQEKSKGGLFDMLLSLEPEILNTYFQPLLEELFKKHGLEEEAHKLFYTTASKKVVLSLKDAV</sequence>
<feature type="coiled-coil region" evidence="1">
    <location>
        <begin position="60"/>
        <end position="87"/>
    </location>
</feature>
<protein>
    <submittedName>
        <fullName evidence="4">Uncharacterized protein</fullName>
    </submittedName>
</protein>
<evidence type="ECO:0000256" key="2">
    <source>
        <dbReference type="SAM" id="MobiDB-lite"/>
    </source>
</evidence>
<dbReference type="OrthoDB" id="9985734at2"/>
<feature type="region of interest" description="Disordered" evidence="2">
    <location>
        <begin position="1"/>
        <end position="25"/>
    </location>
</feature>
<gene>
    <name evidence="4" type="ORF">CWB96_00240</name>
    <name evidence="3" type="ORF">CWB97_02235</name>
</gene>
<evidence type="ECO:0000313" key="6">
    <source>
        <dbReference type="Proteomes" id="UP000307706"/>
    </source>
</evidence>
<reference evidence="4" key="3">
    <citation type="submission" date="2019-09" db="EMBL/GenBank/DDBJ databases">
        <title>Co-occurence of chitin degradation, pigmentation and bioactivity in marine Pseudoalteromonas.</title>
        <authorList>
            <person name="Sonnenschein E.C."/>
            <person name="Bech P.K."/>
        </authorList>
    </citation>
    <scope>NUCLEOTIDE SEQUENCE</scope>
    <source>
        <strain evidence="4">S2231</strain>
        <strain evidence="5">S2233</strain>
    </source>
</reference>
<evidence type="ECO:0000313" key="3">
    <source>
        <dbReference type="EMBL" id="TMP46295.1"/>
    </source>
</evidence>
<proteinExistence type="predicted"/>
<dbReference type="EMBL" id="PNCK01000009">
    <property type="protein sequence ID" value="TMP46295.1"/>
    <property type="molecule type" value="Genomic_DNA"/>
</dbReference>
<dbReference type="RefSeq" id="WP_138594674.1">
    <property type="nucleotide sequence ID" value="NZ_PNCK01000009.1"/>
</dbReference>
<reference evidence="6" key="2">
    <citation type="submission" date="2019-06" db="EMBL/GenBank/DDBJ databases">
        <title>Co-occurence of chitin degradation, pigmentation and bioactivity in marine Pseudoalteromonas.</title>
        <authorList>
            <person name="Sonnenschein E.C."/>
            <person name="Bech P.K."/>
        </authorList>
    </citation>
    <scope>NUCLEOTIDE SEQUENCE [LARGE SCALE GENOMIC DNA]</scope>
    <source>
        <strain evidence="6">S2231</strain>
        <strain evidence="3">S2233</strain>
    </source>
</reference>
<name>A0A5S3XXA6_9GAMM</name>
<organism evidence="4 6">
    <name type="scientific">Pseudoalteromonas citrea</name>
    <dbReference type="NCBI Taxonomy" id="43655"/>
    <lineage>
        <taxon>Bacteria</taxon>
        <taxon>Pseudomonadati</taxon>
        <taxon>Pseudomonadota</taxon>
        <taxon>Gammaproteobacteria</taxon>
        <taxon>Alteromonadales</taxon>
        <taxon>Pseudoalteromonadaceae</taxon>
        <taxon>Pseudoalteromonas</taxon>
    </lineage>
</organism>
<accession>A0A5S3XXA6</accession>
<dbReference type="Proteomes" id="UP000305730">
    <property type="component" value="Unassembled WGS sequence"/>
</dbReference>
<evidence type="ECO:0000313" key="4">
    <source>
        <dbReference type="EMBL" id="TMP63071.1"/>
    </source>
</evidence>
<evidence type="ECO:0000313" key="5">
    <source>
        <dbReference type="Proteomes" id="UP000305730"/>
    </source>
</evidence>
<reference evidence="5 6" key="1">
    <citation type="submission" date="2017-12" db="EMBL/GenBank/DDBJ databases">
        <authorList>
            <person name="Paulsen S."/>
            <person name="Gram L.K."/>
        </authorList>
    </citation>
    <scope>NUCLEOTIDE SEQUENCE [LARGE SCALE GENOMIC DNA]</scope>
    <source>
        <strain evidence="4 6">S2231</strain>
        <strain evidence="3 5">S2233</strain>
    </source>
</reference>
<keyword evidence="5" id="KW-1185">Reference proteome</keyword>
<dbReference type="AlphaFoldDB" id="A0A5S3XXA6"/>
<dbReference type="Proteomes" id="UP000307706">
    <property type="component" value="Unassembled WGS sequence"/>
</dbReference>
<keyword evidence="1" id="KW-0175">Coiled coil</keyword>